<proteinExistence type="predicted"/>
<comment type="caution">
    <text evidence="1">The sequence shown here is derived from an EMBL/GenBank/DDBJ whole genome shotgun (WGS) entry which is preliminary data.</text>
</comment>
<protein>
    <submittedName>
        <fullName evidence="1">Uncharacterized protein</fullName>
    </submittedName>
</protein>
<accession>A0ACB9SD73</accession>
<evidence type="ECO:0000313" key="2">
    <source>
        <dbReference type="Proteomes" id="UP001057402"/>
    </source>
</evidence>
<organism evidence="1 2">
    <name type="scientific">Melastoma candidum</name>
    <dbReference type="NCBI Taxonomy" id="119954"/>
    <lineage>
        <taxon>Eukaryota</taxon>
        <taxon>Viridiplantae</taxon>
        <taxon>Streptophyta</taxon>
        <taxon>Embryophyta</taxon>
        <taxon>Tracheophyta</taxon>
        <taxon>Spermatophyta</taxon>
        <taxon>Magnoliopsida</taxon>
        <taxon>eudicotyledons</taxon>
        <taxon>Gunneridae</taxon>
        <taxon>Pentapetalae</taxon>
        <taxon>rosids</taxon>
        <taxon>malvids</taxon>
        <taxon>Myrtales</taxon>
        <taxon>Melastomataceae</taxon>
        <taxon>Melastomatoideae</taxon>
        <taxon>Melastomateae</taxon>
        <taxon>Melastoma</taxon>
    </lineage>
</organism>
<keyword evidence="2" id="KW-1185">Reference proteome</keyword>
<dbReference type="Proteomes" id="UP001057402">
    <property type="component" value="Chromosome 1"/>
</dbReference>
<evidence type="ECO:0000313" key="1">
    <source>
        <dbReference type="EMBL" id="KAI4388613.1"/>
    </source>
</evidence>
<reference evidence="2" key="1">
    <citation type="journal article" date="2023" name="Front. Plant Sci.">
        <title>Chromosomal-level genome assembly of Melastoma candidum provides insights into trichome evolution.</title>
        <authorList>
            <person name="Zhong Y."/>
            <person name="Wu W."/>
            <person name="Sun C."/>
            <person name="Zou P."/>
            <person name="Liu Y."/>
            <person name="Dai S."/>
            <person name="Zhou R."/>
        </authorList>
    </citation>
    <scope>NUCLEOTIDE SEQUENCE [LARGE SCALE GENOMIC DNA]</scope>
</reference>
<dbReference type="EMBL" id="CM042880">
    <property type="protein sequence ID" value="KAI4388613.1"/>
    <property type="molecule type" value="Genomic_DNA"/>
</dbReference>
<sequence>MLLDTPDQIRVMEESVRMRNAAEPEELVRLVKQLEKKLHEEGTVELPPPLKWKITEDILEILKGLHATATTGEQRGTGEFNVPQFSGICTFLIYLHHFCITHEAARFQCQWYQSLISAAEGLQVLMKEQKGKNISESHF</sequence>
<name>A0ACB9SD73_9MYRT</name>
<gene>
    <name evidence="1" type="ORF">MLD38_000925</name>
</gene>